<dbReference type="Gene3D" id="1.20.1270.90">
    <property type="entry name" value="AF1782-like"/>
    <property type="match status" value="1"/>
</dbReference>
<dbReference type="Gene3D" id="3.40.50.12480">
    <property type="match status" value="1"/>
</dbReference>
<dbReference type="Pfam" id="PF13306">
    <property type="entry name" value="LRR_5"/>
    <property type="match status" value="3"/>
</dbReference>
<evidence type="ECO:0000313" key="4">
    <source>
        <dbReference type="EMBL" id="MEQ2565036.1"/>
    </source>
</evidence>
<feature type="signal peptide" evidence="2">
    <location>
        <begin position="1"/>
        <end position="26"/>
    </location>
</feature>
<dbReference type="PANTHER" id="PTHR45661:SF3">
    <property type="entry name" value="IG-LIKE DOMAIN-CONTAINING PROTEIN"/>
    <property type="match status" value="1"/>
</dbReference>
<dbReference type="SMART" id="SM00635">
    <property type="entry name" value="BID_2"/>
    <property type="match status" value="2"/>
</dbReference>
<dbReference type="SUPFAM" id="SSF52058">
    <property type="entry name" value="L domain-like"/>
    <property type="match status" value="2"/>
</dbReference>
<dbReference type="Pfam" id="PF02368">
    <property type="entry name" value="Big_2"/>
    <property type="match status" value="2"/>
</dbReference>
<keyword evidence="2" id="KW-0732">Signal</keyword>
<evidence type="ECO:0000256" key="1">
    <source>
        <dbReference type="SAM" id="MobiDB-lite"/>
    </source>
</evidence>
<evidence type="ECO:0000256" key="2">
    <source>
        <dbReference type="SAM" id="SignalP"/>
    </source>
</evidence>
<dbReference type="InterPro" id="IPR053139">
    <property type="entry name" value="Surface_bspA-like"/>
</dbReference>
<organism evidence="4 5">
    <name type="scientific">Ruminococcoides intestinihominis</name>
    <dbReference type="NCBI Taxonomy" id="3133161"/>
    <lineage>
        <taxon>Bacteria</taxon>
        <taxon>Bacillati</taxon>
        <taxon>Bacillota</taxon>
        <taxon>Clostridia</taxon>
        <taxon>Eubacteriales</taxon>
        <taxon>Oscillospiraceae</taxon>
        <taxon>Ruminococcoides</taxon>
    </lineage>
</organism>
<evidence type="ECO:0000313" key="5">
    <source>
        <dbReference type="Proteomes" id="UP001478133"/>
    </source>
</evidence>
<feature type="domain" description="BIG2" evidence="3">
    <location>
        <begin position="847"/>
        <end position="929"/>
    </location>
</feature>
<evidence type="ECO:0000259" key="3">
    <source>
        <dbReference type="SMART" id="SM00635"/>
    </source>
</evidence>
<dbReference type="InterPro" id="IPR003343">
    <property type="entry name" value="Big_2"/>
</dbReference>
<feature type="chain" id="PRO_5047182683" evidence="2">
    <location>
        <begin position="27"/>
        <end position="934"/>
    </location>
</feature>
<protein>
    <submittedName>
        <fullName evidence="4">Leucine-rich repeat protein</fullName>
    </submittedName>
</protein>
<dbReference type="Gene3D" id="3.80.10.10">
    <property type="entry name" value="Ribonuclease Inhibitor"/>
    <property type="match status" value="3"/>
</dbReference>
<dbReference type="RefSeq" id="WP_367286294.1">
    <property type="nucleotide sequence ID" value="NZ_JBBMEY010000006.1"/>
</dbReference>
<dbReference type="Gene3D" id="2.60.40.1080">
    <property type="match status" value="2"/>
</dbReference>
<name>A0ABV1HSJ3_9FIRM</name>
<comment type="caution">
    <text evidence="4">The sequence shown here is derived from an EMBL/GenBank/DDBJ whole genome shotgun (WGS) entry which is preliminary data.</text>
</comment>
<reference evidence="4 5" key="1">
    <citation type="submission" date="2024-03" db="EMBL/GenBank/DDBJ databases">
        <title>Human intestinal bacterial collection.</title>
        <authorList>
            <person name="Pauvert C."/>
            <person name="Hitch T.C.A."/>
            <person name="Clavel T."/>
        </authorList>
    </citation>
    <scope>NUCLEOTIDE SEQUENCE [LARGE SCALE GENOMIC DNA]</scope>
    <source>
        <strain evidence="4 5">CLA-AP-H18</strain>
    </source>
</reference>
<proteinExistence type="predicted"/>
<accession>A0ABV1HSJ3</accession>
<dbReference type="EMBL" id="JBBMFI010000004">
    <property type="protein sequence ID" value="MEQ2565036.1"/>
    <property type="molecule type" value="Genomic_DNA"/>
</dbReference>
<gene>
    <name evidence="4" type="ORF">ABFO16_02150</name>
</gene>
<sequence>MKKSLSVILSILMILSSFSIITTVSAKETNVVLTGDIYSDKTGDCTWSFDEDTCTFTISGQGQMESYKDAWNIPWKDYLSLIKTVKIEDGVTNIGNYSFENCGNLEKLIIADSVTIIGDYAFNKCKNLTQVILSNSLTEIGRSAFKGCTSLTSIAIPNSVTNIVTGAFSGCSSLVDINMSENLTHIGQSIISATGYWNDKNNWDNDVLYLDNYLIKAKDLTGDYTIKDGTKLLSDGAFYECKDLNKVTIPNSMSKISSFAFDYCEGLTSVVLPDSITLIGGSAFGNCYNLKSITLPKSLKTLEVNCFDNCKSLTEVTIPEGVTYIGSDAFMYCTNLKDISLPSGITRIGQNAFYHTAYYNDENNWDNGVMYIGNYLLETRESVTGSYSIKDGTELIADYAFLARKITEINIPDSVNVIGGFVFSLCTELTKVTIPNSVTKIYECAFTGSYRIQSIVLPDNLDTVSWRMFDLCGGLTNITIPDKVEFIDGYAFKDCNSLKSITIPSSVTHIDCCAFENCNDLKDIYFTGTESQWKSIKFDNTDDASDSFLNANVHYSVNTFKVSSMLENVVTNNVENKVAECNTYASVLTPVEGYKIDSVKVKMGDNDFTVPFTEGECAINIPEVNGDISIIAVATSIHKQELENLLKQYSGDFDYTPEYWYNIYTKDSYDNYLNAKKKAENLLADENTTDAEFKDMIDEFSNARNNLVKVSETSTTEPTTVTTEPTTSTTLPTTVSTTEPTTVTTDSTTVTTVPTTTKPTVKKVTKVSLSKKSVTLLNGRSATVKVKVSPTNATNKKLKWTTSNSKIATVNQSGKITAKGRGNATIKVMALDGSNKYATVKVTVKQPVTSVKLNRNSAILKVKGKAKQKTVTLKATVNPKNANVKSVKWTTSKSKIATVNSKGKVTAKKKGTCFIYATAKDGSKKSAKCKITVK</sequence>
<dbReference type="InterPro" id="IPR026906">
    <property type="entry name" value="LRR_5"/>
</dbReference>
<keyword evidence="5" id="KW-1185">Reference proteome</keyword>
<dbReference type="PANTHER" id="PTHR45661">
    <property type="entry name" value="SURFACE ANTIGEN"/>
    <property type="match status" value="1"/>
</dbReference>
<dbReference type="Proteomes" id="UP001478133">
    <property type="component" value="Unassembled WGS sequence"/>
</dbReference>
<dbReference type="InterPro" id="IPR008964">
    <property type="entry name" value="Invasin/intimin_cell_adhesion"/>
</dbReference>
<dbReference type="InterPro" id="IPR032675">
    <property type="entry name" value="LRR_dom_sf"/>
</dbReference>
<feature type="domain" description="BIG2" evidence="3">
    <location>
        <begin position="763"/>
        <end position="840"/>
    </location>
</feature>
<feature type="region of interest" description="Disordered" evidence="1">
    <location>
        <begin position="711"/>
        <end position="750"/>
    </location>
</feature>
<dbReference type="SUPFAM" id="SSF49373">
    <property type="entry name" value="Invasin/intimin cell-adhesion fragments"/>
    <property type="match status" value="2"/>
</dbReference>